<evidence type="ECO:0000313" key="3">
    <source>
        <dbReference type="Proteomes" id="UP000812966"/>
    </source>
</evidence>
<organism evidence="2 3">
    <name type="scientific">Filobasidium floriforme</name>
    <dbReference type="NCBI Taxonomy" id="5210"/>
    <lineage>
        <taxon>Eukaryota</taxon>
        <taxon>Fungi</taxon>
        <taxon>Dikarya</taxon>
        <taxon>Basidiomycota</taxon>
        <taxon>Agaricomycotina</taxon>
        <taxon>Tremellomycetes</taxon>
        <taxon>Filobasidiales</taxon>
        <taxon>Filobasidiaceae</taxon>
        <taxon>Filobasidium</taxon>
    </lineage>
</organism>
<dbReference type="CDD" id="cd07389">
    <property type="entry name" value="MPP_PhoD"/>
    <property type="match status" value="1"/>
</dbReference>
<dbReference type="OrthoDB" id="2419400at2759"/>
<feature type="domain" description="PhoD-like phosphatase" evidence="1">
    <location>
        <begin position="119"/>
        <end position="408"/>
    </location>
</feature>
<dbReference type="InterPro" id="IPR043904">
    <property type="entry name" value="PhoD_2-like"/>
</dbReference>
<dbReference type="Proteomes" id="UP000812966">
    <property type="component" value="Unassembled WGS sequence"/>
</dbReference>
<dbReference type="EMBL" id="JABELV010000031">
    <property type="protein sequence ID" value="KAG7562473.1"/>
    <property type="molecule type" value="Genomic_DNA"/>
</dbReference>
<gene>
    <name evidence="2" type="ORF">FFLO_02052</name>
</gene>
<reference evidence="2" key="1">
    <citation type="submission" date="2020-04" db="EMBL/GenBank/DDBJ databases">
        <title>Analysis of mating type loci in Filobasidium floriforme.</title>
        <authorList>
            <person name="Nowrousian M."/>
        </authorList>
    </citation>
    <scope>NUCLEOTIDE SEQUENCE</scope>
    <source>
        <strain evidence="2">CBS 6242</strain>
    </source>
</reference>
<protein>
    <recommendedName>
        <fullName evidence="1">PhoD-like phosphatase domain-containing protein</fullName>
    </recommendedName>
</protein>
<comment type="caution">
    <text evidence="2">The sequence shown here is derived from an EMBL/GenBank/DDBJ whole genome shotgun (WGS) entry which is preliminary data.</text>
</comment>
<sequence length="613" mass="69500">MGEGKALPPKPKGHACLDGVMEPWLQLMCTPLLSYYTVEKGIWYGAVMVVTFDKGSIYSPYPFLELSSKPSKFANHSGRFSHAPDSKPWNVQGEPFHTYAGPQGVSTFWRFMLEIPVQEWEQSIQYRVNGGGPIEFLVAAASENFRWAAHSCNGFSAGVDTDSFKGEGFESGFDPVWVDLLEKHDQTGLHALVGGGDQLYCDSLTLEPELHDWVNESDKDKKMVMQVTDEIKFAIDRYYFSHYCKMFRGGAFAKANSTIPMMNMLDDHDLIDGFGSYEDETMRAPIFNYIGGRGYFWYLIFQVFCNDAVDGIDRTPGSHPIKSMVICAPGEYIPYPNHSQISYMGPSVAMCMVDCRAERRLDQICTEDTYDTLFKLLNNLPPSTEQLIMLLGVPIVYPRMSIAENILSSKFNPLNLVAKVTPNHLAGYTNKFDQNVELLDDLNDHWCAKPHKRERNALVLRLQELALDKKLRVIFLSGDVHCAAVGELHTLYHKEKNKVEPTLDHRLMFNVVSSAIVNTPPPFGPVALNNQFASHKHRTLHHHFTDEVQLPLFEIDTDGSSRTRMQYVMDKRNYALFNFDHGTHDLNIDVMVEIKQGEGKTKAYRVVAPPPRW</sequence>
<dbReference type="Pfam" id="PF19050">
    <property type="entry name" value="PhoD_2"/>
    <property type="match status" value="2"/>
</dbReference>
<dbReference type="GO" id="GO:0016020">
    <property type="term" value="C:membrane"/>
    <property type="evidence" value="ECO:0007669"/>
    <property type="project" value="TreeGrafter"/>
</dbReference>
<dbReference type="PANTHER" id="PTHR46689:SF1">
    <property type="entry name" value="PHOD-LIKE PHOSPHATASE DOMAIN-CONTAINING PROTEIN"/>
    <property type="match status" value="1"/>
</dbReference>
<name>A0A8K0NPF5_9TREE</name>
<dbReference type="InterPro" id="IPR038607">
    <property type="entry name" value="PhoD-like_sf"/>
</dbReference>
<keyword evidence="3" id="KW-1185">Reference proteome</keyword>
<feature type="domain" description="PhoD-like phosphatase" evidence="1">
    <location>
        <begin position="427"/>
        <end position="583"/>
    </location>
</feature>
<dbReference type="InterPro" id="IPR018946">
    <property type="entry name" value="PhoD-like_MPP"/>
</dbReference>
<accession>A0A8K0NPF5</accession>
<dbReference type="Gene3D" id="3.60.21.70">
    <property type="entry name" value="PhoD-like phosphatase"/>
    <property type="match status" value="1"/>
</dbReference>
<dbReference type="PANTHER" id="PTHR46689">
    <property type="entry name" value="MEMBRANE PROTEIN, PUTATIVE-RELATED"/>
    <property type="match status" value="1"/>
</dbReference>
<proteinExistence type="predicted"/>
<evidence type="ECO:0000259" key="1">
    <source>
        <dbReference type="Pfam" id="PF19050"/>
    </source>
</evidence>
<dbReference type="AlphaFoldDB" id="A0A8K0NPF5"/>
<evidence type="ECO:0000313" key="2">
    <source>
        <dbReference type="EMBL" id="KAG7562473.1"/>
    </source>
</evidence>